<name>A0A067RV14_ZOONE</name>
<keyword evidence="3" id="KW-1185">Reference proteome</keyword>
<dbReference type="EMBL" id="KK852450">
    <property type="protein sequence ID" value="KDR23704.1"/>
    <property type="molecule type" value="Genomic_DNA"/>
</dbReference>
<dbReference type="Proteomes" id="UP000027135">
    <property type="component" value="Unassembled WGS sequence"/>
</dbReference>
<evidence type="ECO:0000256" key="1">
    <source>
        <dbReference type="SAM" id="MobiDB-lite"/>
    </source>
</evidence>
<feature type="compositionally biased region" description="Basic and acidic residues" evidence="1">
    <location>
        <begin position="79"/>
        <end position="93"/>
    </location>
</feature>
<sequence length="282" mass="32185">MLMLVARNRSRPLIRPSRQIRQSEGQIDALPGPGVYWDTNVLFRRKGEPWNNCSASEQKHSARIVDDGVAQEASNTVTARDEDNSARGKTTDFDDYQENRDLFVKGLKSKEDYSEMGKKLSVNTTSFLHKQLHVSDNELTHKDDELSGTEDDKDLTLTNTDHNYHKYYKESQDYDFSDDSDGWYYYHYENDNRPQIEVSTPEANDRGPVDDRYKLEESENLYPFTNLGSSVWKIMTSVSNAVIQRLYSGIDVAQCYGLVVCEAHRVGTAWGDSGLLLASSLR</sequence>
<feature type="region of interest" description="Disordered" evidence="1">
    <location>
        <begin position="73"/>
        <end position="93"/>
    </location>
</feature>
<dbReference type="AlphaFoldDB" id="A0A067RV14"/>
<evidence type="ECO:0000313" key="2">
    <source>
        <dbReference type="EMBL" id="KDR23704.1"/>
    </source>
</evidence>
<reference evidence="2 3" key="1">
    <citation type="journal article" date="2014" name="Nat. Commun.">
        <title>Molecular traces of alternative social organization in a termite genome.</title>
        <authorList>
            <person name="Terrapon N."/>
            <person name="Li C."/>
            <person name="Robertson H.M."/>
            <person name="Ji L."/>
            <person name="Meng X."/>
            <person name="Booth W."/>
            <person name="Chen Z."/>
            <person name="Childers C.P."/>
            <person name="Glastad K.M."/>
            <person name="Gokhale K."/>
            <person name="Gowin J."/>
            <person name="Gronenberg W."/>
            <person name="Hermansen R.A."/>
            <person name="Hu H."/>
            <person name="Hunt B.G."/>
            <person name="Huylmans A.K."/>
            <person name="Khalil S.M."/>
            <person name="Mitchell R.D."/>
            <person name="Munoz-Torres M.C."/>
            <person name="Mustard J.A."/>
            <person name="Pan H."/>
            <person name="Reese J.T."/>
            <person name="Scharf M.E."/>
            <person name="Sun F."/>
            <person name="Vogel H."/>
            <person name="Xiao J."/>
            <person name="Yang W."/>
            <person name="Yang Z."/>
            <person name="Yang Z."/>
            <person name="Zhou J."/>
            <person name="Zhu J."/>
            <person name="Brent C.S."/>
            <person name="Elsik C.G."/>
            <person name="Goodisman M.A."/>
            <person name="Liberles D.A."/>
            <person name="Roe R.M."/>
            <person name="Vargo E.L."/>
            <person name="Vilcinskas A."/>
            <person name="Wang J."/>
            <person name="Bornberg-Bauer E."/>
            <person name="Korb J."/>
            <person name="Zhang G."/>
            <person name="Liebig J."/>
        </authorList>
    </citation>
    <scope>NUCLEOTIDE SEQUENCE [LARGE SCALE GENOMIC DNA]</scope>
    <source>
        <tissue evidence="2">Whole organism</tissue>
    </source>
</reference>
<organism evidence="2 3">
    <name type="scientific">Zootermopsis nevadensis</name>
    <name type="common">Dampwood termite</name>
    <dbReference type="NCBI Taxonomy" id="136037"/>
    <lineage>
        <taxon>Eukaryota</taxon>
        <taxon>Metazoa</taxon>
        <taxon>Ecdysozoa</taxon>
        <taxon>Arthropoda</taxon>
        <taxon>Hexapoda</taxon>
        <taxon>Insecta</taxon>
        <taxon>Pterygota</taxon>
        <taxon>Neoptera</taxon>
        <taxon>Polyneoptera</taxon>
        <taxon>Dictyoptera</taxon>
        <taxon>Blattodea</taxon>
        <taxon>Blattoidea</taxon>
        <taxon>Termitoidae</taxon>
        <taxon>Termopsidae</taxon>
        <taxon>Zootermopsis</taxon>
    </lineage>
</organism>
<gene>
    <name evidence="2" type="ORF">L798_13416</name>
</gene>
<dbReference type="InParanoid" id="A0A067RV14"/>
<proteinExistence type="predicted"/>
<protein>
    <submittedName>
        <fullName evidence="2">Uncharacterized protein</fullName>
    </submittedName>
</protein>
<accession>A0A067RV14</accession>
<evidence type="ECO:0000313" key="3">
    <source>
        <dbReference type="Proteomes" id="UP000027135"/>
    </source>
</evidence>